<comment type="similarity">
    <text evidence="1 6">Belongs to the peptidase S10 family.</text>
</comment>
<evidence type="ECO:0000256" key="6">
    <source>
        <dbReference type="RuleBase" id="RU361156"/>
    </source>
</evidence>
<protein>
    <recommendedName>
        <fullName evidence="6">Carboxypeptidase</fullName>
        <ecNumber evidence="6">3.4.16.-</ecNumber>
    </recommendedName>
</protein>
<keyword evidence="3 6" id="KW-0645">Protease</keyword>
<dbReference type="InterPro" id="IPR018202">
    <property type="entry name" value="Ser_caboxypep_ser_AS"/>
</dbReference>
<dbReference type="Gene3D" id="1.10.287.410">
    <property type="match status" value="1"/>
</dbReference>
<dbReference type="GO" id="GO:0000324">
    <property type="term" value="C:fungal-type vacuole"/>
    <property type="evidence" value="ECO:0007669"/>
    <property type="project" value="TreeGrafter"/>
</dbReference>
<keyword evidence="4 6" id="KW-0378">Hydrolase</keyword>
<reference evidence="7" key="1">
    <citation type="journal article" date="2020" name="Stud. Mycol.">
        <title>101 Dothideomycetes genomes: a test case for predicting lifestyles and emergence of pathogens.</title>
        <authorList>
            <person name="Haridas S."/>
            <person name="Albert R."/>
            <person name="Binder M."/>
            <person name="Bloem J."/>
            <person name="Labutti K."/>
            <person name="Salamov A."/>
            <person name="Andreopoulos B."/>
            <person name="Baker S."/>
            <person name="Barry K."/>
            <person name="Bills G."/>
            <person name="Bluhm B."/>
            <person name="Cannon C."/>
            <person name="Castanera R."/>
            <person name="Culley D."/>
            <person name="Daum C."/>
            <person name="Ezra D."/>
            <person name="Gonzalez J."/>
            <person name="Henrissat B."/>
            <person name="Kuo A."/>
            <person name="Liang C."/>
            <person name="Lipzen A."/>
            <person name="Lutzoni F."/>
            <person name="Magnuson J."/>
            <person name="Mondo S."/>
            <person name="Nolan M."/>
            <person name="Ohm R."/>
            <person name="Pangilinan J."/>
            <person name="Park H.-J."/>
            <person name="Ramirez L."/>
            <person name="Alfaro M."/>
            <person name="Sun H."/>
            <person name="Tritt A."/>
            <person name="Yoshinaga Y."/>
            <person name="Zwiers L.-H."/>
            <person name="Turgeon B."/>
            <person name="Goodwin S."/>
            <person name="Spatafora J."/>
            <person name="Crous P."/>
            <person name="Grigoriev I."/>
        </authorList>
    </citation>
    <scope>NUCLEOTIDE SEQUENCE</scope>
    <source>
        <strain evidence="7">CBS 109.77</strain>
    </source>
</reference>
<evidence type="ECO:0000256" key="2">
    <source>
        <dbReference type="ARBA" id="ARBA00022645"/>
    </source>
</evidence>
<dbReference type="AlphaFoldDB" id="A0A6A6X371"/>
<evidence type="ECO:0000256" key="1">
    <source>
        <dbReference type="ARBA" id="ARBA00009431"/>
    </source>
</evidence>
<gene>
    <name evidence="7" type="ORF">K505DRAFT_327428</name>
</gene>
<dbReference type="Pfam" id="PF00450">
    <property type="entry name" value="Peptidase_S10"/>
    <property type="match status" value="1"/>
</dbReference>
<evidence type="ECO:0000256" key="3">
    <source>
        <dbReference type="ARBA" id="ARBA00022670"/>
    </source>
</evidence>
<dbReference type="GO" id="GO:0004185">
    <property type="term" value="F:serine-type carboxypeptidase activity"/>
    <property type="evidence" value="ECO:0007669"/>
    <property type="project" value="UniProtKB-UniRule"/>
</dbReference>
<keyword evidence="2 6" id="KW-0121">Carboxypeptidase</keyword>
<proteinExistence type="inferred from homology"/>
<dbReference type="OrthoDB" id="443318at2759"/>
<dbReference type="GO" id="GO:0006508">
    <property type="term" value="P:proteolysis"/>
    <property type="evidence" value="ECO:0007669"/>
    <property type="project" value="UniProtKB-KW"/>
</dbReference>
<evidence type="ECO:0000256" key="4">
    <source>
        <dbReference type="ARBA" id="ARBA00022801"/>
    </source>
</evidence>
<dbReference type="PANTHER" id="PTHR11802">
    <property type="entry name" value="SERINE PROTEASE FAMILY S10 SERINE CARBOXYPEPTIDASE"/>
    <property type="match status" value="1"/>
</dbReference>
<name>A0A6A6X371_9PLEO</name>
<dbReference type="PRINTS" id="PR00724">
    <property type="entry name" value="CRBOXYPTASEC"/>
</dbReference>
<dbReference type="Proteomes" id="UP000799757">
    <property type="component" value="Unassembled WGS sequence"/>
</dbReference>
<dbReference type="InterPro" id="IPR029058">
    <property type="entry name" value="AB_hydrolase_fold"/>
</dbReference>
<dbReference type="PROSITE" id="PS00131">
    <property type="entry name" value="CARBOXYPEPT_SER_SER"/>
    <property type="match status" value="1"/>
</dbReference>
<dbReference type="SUPFAM" id="SSF53474">
    <property type="entry name" value="alpha/beta-Hydrolases"/>
    <property type="match status" value="1"/>
</dbReference>
<keyword evidence="5" id="KW-0325">Glycoprotein</keyword>
<evidence type="ECO:0000256" key="5">
    <source>
        <dbReference type="ARBA" id="ARBA00023180"/>
    </source>
</evidence>
<dbReference type="EMBL" id="MU002061">
    <property type="protein sequence ID" value="KAF2790671.1"/>
    <property type="molecule type" value="Genomic_DNA"/>
</dbReference>
<sequence>MIALAACISNESIKPPVSPGSDIFSHQVTCLSLDVMRFFSSLVASASVIVGLVSAAPASTITHDKRSIVERAGVVYNVFEHAATGAKIEFVNNSGICETTPGVKQYSGYLSVGDNMNMWFWFFEARQNPTTAPLAAWFNGGPGCSSMIGLFQENGPCKFKVGSGNTTPINNTNSFNNYANMIYIDQPIGVGFSYGTDSVTSTVTAAPYVWKLIQAFYSSFPEYTSRDFGIFTESYGGHYGPEFAKYILDQNKAQAGTKINIVALGINNGWFDATIQEQAYVQFSYNNTYKPLITSSQYTKYMNAFTNTCSPALKKCTTSGSNADCTKADTACYNAVEGPLSSTGDFDVYDIRAPSNDPEPPENYVAYLQSAAVVKAIGAKSTYQECPDAPYNKFASTGDNPRSFVSALGEVVSAGITTLIWAGDADWICNWFGGLAVANVISYSGTSAFAAKSLAPYTVKGKEGGTFKTQGNLSFLRVYGAGHEVMYYQPELSLQAFIQTMKKGAIAST</sequence>
<dbReference type="Gene3D" id="3.40.50.1820">
    <property type="entry name" value="alpha/beta hydrolase"/>
    <property type="match status" value="1"/>
</dbReference>
<keyword evidence="8" id="KW-1185">Reference proteome</keyword>
<dbReference type="PANTHER" id="PTHR11802:SF453">
    <property type="entry name" value="S1, PUTATIVE-RELATED"/>
    <property type="match status" value="1"/>
</dbReference>
<dbReference type="EC" id="3.4.16.-" evidence="6"/>
<accession>A0A6A6X371</accession>
<dbReference type="InterPro" id="IPR001563">
    <property type="entry name" value="Peptidase_S10"/>
</dbReference>
<evidence type="ECO:0000313" key="7">
    <source>
        <dbReference type="EMBL" id="KAF2790671.1"/>
    </source>
</evidence>
<evidence type="ECO:0000313" key="8">
    <source>
        <dbReference type="Proteomes" id="UP000799757"/>
    </source>
</evidence>
<organism evidence="7 8">
    <name type="scientific">Melanomma pulvis-pyrius CBS 109.77</name>
    <dbReference type="NCBI Taxonomy" id="1314802"/>
    <lineage>
        <taxon>Eukaryota</taxon>
        <taxon>Fungi</taxon>
        <taxon>Dikarya</taxon>
        <taxon>Ascomycota</taxon>
        <taxon>Pezizomycotina</taxon>
        <taxon>Dothideomycetes</taxon>
        <taxon>Pleosporomycetidae</taxon>
        <taxon>Pleosporales</taxon>
        <taxon>Melanommataceae</taxon>
        <taxon>Melanomma</taxon>
    </lineage>
</organism>